<evidence type="ECO:0000313" key="3">
    <source>
        <dbReference type="Proteomes" id="UP000800035"/>
    </source>
</evidence>
<reference evidence="2" key="1">
    <citation type="journal article" date="2020" name="Stud. Mycol.">
        <title>101 Dothideomycetes genomes: a test case for predicting lifestyles and emergence of pathogens.</title>
        <authorList>
            <person name="Haridas S."/>
            <person name="Albert R."/>
            <person name="Binder M."/>
            <person name="Bloem J."/>
            <person name="Labutti K."/>
            <person name="Salamov A."/>
            <person name="Andreopoulos B."/>
            <person name="Baker S."/>
            <person name="Barry K."/>
            <person name="Bills G."/>
            <person name="Bluhm B."/>
            <person name="Cannon C."/>
            <person name="Castanera R."/>
            <person name="Culley D."/>
            <person name="Daum C."/>
            <person name="Ezra D."/>
            <person name="Gonzalez J."/>
            <person name="Henrissat B."/>
            <person name="Kuo A."/>
            <person name="Liang C."/>
            <person name="Lipzen A."/>
            <person name="Lutzoni F."/>
            <person name="Magnuson J."/>
            <person name="Mondo S."/>
            <person name="Nolan M."/>
            <person name="Ohm R."/>
            <person name="Pangilinan J."/>
            <person name="Park H.-J."/>
            <person name="Ramirez L."/>
            <person name="Alfaro M."/>
            <person name="Sun H."/>
            <person name="Tritt A."/>
            <person name="Yoshinaga Y."/>
            <person name="Zwiers L.-H."/>
            <person name="Turgeon B."/>
            <person name="Goodwin S."/>
            <person name="Spatafora J."/>
            <person name="Crous P."/>
            <person name="Grigoriev I."/>
        </authorList>
    </citation>
    <scope>NUCLEOTIDE SEQUENCE</scope>
    <source>
        <strain evidence="2">CBS 675.92</strain>
    </source>
</reference>
<evidence type="ECO:0000313" key="2">
    <source>
        <dbReference type="EMBL" id="KAF1952096.1"/>
    </source>
</evidence>
<feature type="chain" id="PRO_5025475230" evidence="1">
    <location>
        <begin position="20"/>
        <end position="81"/>
    </location>
</feature>
<protein>
    <submittedName>
        <fullName evidence="2">Uncharacterized protein</fullName>
    </submittedName>
</protein>
<organism evidence="2 3">
    <name type="scientific">Byssothecium circinans</name>
    <dbReference type="NCBI Taxonomy" id="147558"/>
    <lineage>
        <taxon>Eukaryota</taxon>
        <taxon>Fungi</taxon>
        <taxon>Dikarya</taxon>
        <taxon>Ascomycota</taxon>
        <taxon>Pezizomycotina</taxon>
        <taxon>Dothideomycetes</taxon>
        <taxon>Pleosporomycetidae</taxon>
        <taxon>Pleosporales</taxon>
        <taxon>Massarineae</taxon>
        <taxon>Massarinaceae</taxon>
        <taxon>Byssothecium</taxon>
    </lineage>
</organism>
<feature type="signal peptide" evidence="1">
    <location>
        <begin position="1"/>
        <end position="19"/>
    </location>
</feature>
<dbReference type="EMBL" id="ML977013">
    <property type="protein sequence ID" value="KAF1952096.1"/>
    <property type="molecule type" value="Genomic_DNA"/>
</dbReference>
<dbReference type="AlphaFoldDB" id="A0A6A5TMR3"/>
<dbReference type="Proteomes" id="UP000800035">
    <property type="component" value="Unassembled WGS sequence"/>
</dbReference>
<accession>A0A6A5TMR3</accession>
<name>A0A6A5TMR3_9PLEO</name>
<proteinExistence type="predicted"/>
<evidence type="ECO:0000256" key="1">
    <source>
        <dbReference type="SAM" id="SignalP"/>
    </source>
</evidence>
<keyword evidence="1" id="KW-0732">Signal</keyword>
<gene>
    <name evidence="2" type="ORF">CC80DRAFT_552848</name>
</gene>
<keyword evidence="3" id="KW-1185">Reference proteome</keyword>
<sequence length="81" mass="8370">MKSGLVLASLVFALSNAQTNPPLTDLTEILDAPPEIQSLINSVESRASSAALSSGAMPNMRSRLALTNGVVGAVAGWYLVN</sequence>